<dbReference type="CDD" id="cd13709">
    <property type="entry name" value="PBP2_YxeM"/>
    <property type="match status" value="1"/>
</dbReference>
<evidence type="ECO:0000313" key="5">
    <source>
        <dbReference type="Proteomes" id="UP000242642"/>
    </source>
</evidence>
<evidence type="ECO:0000256" key="1">
    <source>
        <dbReference type="ARBA" id="ARBA00010333"/>
    </source>
</evidence>
<dbReference type="SMART" id="SM00062">
    <property type="entry name" value="PBPb"/>
    <property type="match status" value="1"/>
</dbReference>
<dbReference type="RefSeq" id="WP_093320959.1">
    <property type="nucleotide sequence ID" value="NZ_FOHV01000021.1"/>
</dbReference>
<comment type="similarity">
    <text evidence="1">Belongs to the bacterial solute-binding protein 3 family.</text>
</comment>
<evidence type="ECO:0000256" key="2">
    <source>
        <dbReference type="ARBA" id="ARBA00022729"/>
    </source>
</evidence>
<sequence>MNPVNKILAILLTITALVGCGDKKEAETASQEITIGATGLSFPSAYKKDNKLVGFDVEVAEEIAKGLNYKINWVTSDFSGLMGQLEVKKLDTVANVVAITPVRLEKYDFSTPYGYYGSQLVTHEANDSINTKDDFKGKTIAGVLGSNHVNNLKKTFPDDSVTIRTFETRDAAMTDAINQRVDGYVNSRPILLAEIRENKLPLKLVDKPIVVESVGFPFQKDERGEKLKTEFNEQLELMRQDGRLKNISEKYFGEDITVNLVQ</sequence>
<dbReference type="AlphaFoldDB" id="A0A1I0E1D0"/>
<proteinExistence type="inferred from homology"/>
<dbReference type="PROSITE" id="PS51257">
    <property type="entry name" value="PROKAR_LIPOPROTEIN"/>
    <property type="match status" value="1"/>
</dbReference>
<dbReference type="OrthoDB" id="368476at2"/>
<dbReference type="PANTHER" id="PTHR35936">
    <property type="entry name" value="MEMBRANE-BOUND LYTIC MUREIN TRANSGLYCOSYLASE F"/>
    <property type="match status" value="1"/>
</dbReference>
<dbReference type="SUPFAM" id="SSF53850">
    <property type="entry name" value="Periplasmic binding protein-like II"/>
    <property type="match status" value="1"/>
</dbReference>
<reference evidence="5" key="1">
    <citation type="submission" date="2016-10" db="EMBL/GenBank/DDBJ databases">
        <authorList>
            <person name="Varghese N."/>
            <person name="Submissions S."/>
        </authorList>
    </citation>
    <scope>NUCLEOTIDE SEQUENCE [LARGE SCALE GENOMIC DNA]</scope>
    <source>
        <strain evidence="5">DSM 18579</strain>
    </source>
</reference>
<keyword evidence="5" id="KW-1185">Reference proteome</keyword>
<dbReference type="STRING" id="1123402.SAMN02583745_02196"/>
<dbReference type="EMBL" id="FOHV01000021">
    <property type="protein sequence ID" value="SET38127.1"/>
    <property type="molecule type" value="Genomic_DNA"/>
</dbReference>
<keyword evidence="2" id="KW-0732">Signal</keyword>
<protein>
    <submittedName>
        <fullName evidence="4">Putative amino-acid transport system substrate-binding protein</fullName>
    </submittedName>
</protein>
<organism evidence="4 5">
    <name type="scientific">Thorsellia anophelis DSM 18579</name>
    <dbReference type="NCBI Taxonomy" id="1123402"/>
    <lineage>
        <taxon>Bacteria</taxon>
        <taxon>Pseudomonadati</taxon>
        <taxon>Pseudomonadota</taxon>
        <taxon>Gammaproteobacteria</taxon>
        <taxon>Enterobacterales</taxon>
        <taxon>Thorselliaceae</taxon>
        <taxon>Thorsellia</taxon>
    </lineage>
</organism>
<dbReference type="PANTHER" id="PTHR35936:SF19">
    <property type="entry name" value="AMINO-ACID-BINDING PROTEIN YXEM-RELATED"/>
    <property type="match status" value="1"/>
</dbReference>
<feature type="domain" description="Solute-binding protein family 3/N-terminal" evidence="3">
    <location>
        <begin position="32"/>
        <end position="255"/>
    </location>
</feature>
<dbReference type="Gene3D" id="3.40.190.10">
    <property type="entry name" value="Periplasmic binding protein-like II"/>
    <property type="match status" value="2"/>
</dbReference>
<evidence type="ECO:0000259" key="3">
    <source>
        <dbReference type="SMART" id="SM00062"/>
    </source>
</evidence>
<accession>A0A1I0E1D0</accession>
<dbReference type="InterPro" id="IPR001638">
    <property type="entry name" value="Solute-binding_3/MltF_N"/>
</dbReference>
<name>A0A1I0E1D0_9GAMM</name>
<dbReference type="Pfam" id="PF00497">
    <property type="entry name" value="SBP_bac_3"/>
    <property type="match status" value="1"/>
</dbReference>
<dbReference type="Proteomes" id="UP000242642">
    <property type="component" value="Unassembled WGS sequence"/>
</dbReference>
<evidence type="ECO:0000313" key="4">
    <source>
        <dbReference type="EMBL" id="SET38127.1"/>
    </source>
</evidence>
<gene>
    <name evidence="4" type="ORF">SAMN02583745_02196</name>
</gene>